<sequence>MKPSIEVAAKMADYLVGKTDTEPNKETFDRLKEVAKLSEEDRQYIFRMVDVFIRDA</sequence>
<evidence type="ECO:0000313" key="2">
    <source>
        <dbReference type="Proteomes" id="UP000658258"/>
    </source>
</evidence>
<comment type="caution">
    <text evidence="1">The sequence shown here is derived from an EMBL/GenBank/DDBJ whole genome shotgun (WGS) entry which is preliminary data.</text>
</comment>
<evidence type="ECO:0000313" key="1">
    <source>
        <dbReference type="EMBL" id="GHE75911.1"/>
    </source>
</evidence>
<gene>
    <name evidence="1" type="ORF">GCM10011340_35950</name>
</gene>
<organism evidence="1 2">
    <name type="scientific">Roseivirga thermotolerans</name>
    <dbReference type="NCBI Taxonomy" id="1758176"/>
    <lineage>
        <taxon>Bacteria</taxon>
        <taxon>Pseudomonadati</taxon>
        <taxon>Bacteroidota</taxon>
        <taxon>Cytophagia</taxon>
        <taxon>Cytophagales</taxon>
        <taxon>Roseivirgaceae</taxon>
        <taxon>Roseivirga</taxon>
    </lineage>
</organism>
<name>A0ABQ3IEW5_9BACT</name>
<reference evidence="2" key="1">
    <citation type="journal article" date="2019" name="Int. J. Syst. Evol. Microbiol.">
        <title>The Global Catalogue of Microorganisms (GCM) 10K type strain sequencing project: providing services to taxonomists for standard genome sequencing and annotation.</title>
        <authorList>
            <consortium name="The Broad Institute Genomics Platform"/>
            <consortium name="The Broad Institute Genome Sequencing Center for Infectious Disease"/>
            <person name="Wu L."/>
            <person name="Ma J."/>
        </authorList>
    </citation>
    <scope>NUCLEOTIDE SEQUENCE [LARGE SCALE GENOMIC DNA]</scope>
    <source>
        <strain evidence="2">CGMCC 1.15111</strain>
    </source>
</reference>
<keyword evidence="2" id="KW-1185">Reference proteome</keyword>
<accession>A0ABQ3IEW5</accession>
<proteinExistence type="predicted"/>
<dbReference type="EMBL" id="BNAG01000007">
    <property type="protein sequence ID" value="GHE75911.1"/>
    <property type="molecule type" value="Genomic_DNA"/>
</dbReference>
<dbReference type="Proteomes" id="UP000658258">
    <property type="component" value="Unassembled WGS sequence"/>
</dbReference>
<protein>
    <submittedName>
        <fullName evidence="1">Uncharacterized protein</fullName>
    </submittedName>
</protein>